<organism evidence="2 3">
    <name type="scientific">Burkholderia ubonensis</name>
    <dbReference type="NCBI Taxonomy" id="101571"/>
    <lineage>
        <taxon>Bacteria</taxon>
        <taxon>Pseudomonadati</taxon>
        <taxon>Pseudomonadota</taxon>
        <taxon>Betaproteobacteria</taxon>
        <taxon>Burkholderiales</taxon>
        <taxon>Burkholderiaceae</taxon>
        <taxon>Burkholderia</taxon>
        <taxon>Burkholderia cepacia complex</taxon>
    </lineage>
</organism>
<dbReference type="AlphaFoldDB" id="A0A106PUL2"/>
<feature type="chain" id="PRO_5007126878" description="Conjugal transfer protein TraN" evidence="1">
    <location>
        <begin position="36"/>
        <end position="373"/>
    </location>
</feature>
<evidence type="ECO:0000313" key="3">
    <source>
        <dbReference type="Proteomes" id="UP000060630"/>
    </source>
</evidence>
<dbReference type="RefSeq" id="WP_060193265.1">
    <property type="nucleotide sequence ID" value="NZ_LPHD01000180.1"/>
</dbReference>
<name>A0A106PUL2_9BURK</name>
<reference evidence="2 3" key="1">
    <citation type="submission" date="2015-11" db="EMBL/GenBank/DDBJ databases">
        <title>Expanding the genomic diversity of Burkholderia species for the development of highly accurate diagnostics.</title>
        <authorList>
            <person name="Sahl J."/>
            <person name="Keim P."/>
            <person name="Wagner D."/>
        </authorList>
    </citation>
    <scope>NUCLEOTIDE SEQUENCE [LARGE SCALE GENOMIC DNA]</scope>
    <source>
        <strain evidence="2 3">MSMB2087WGS</strain>
    </source>
</reference>
<evidence type="ECO:0000256" key="1">
    <source>
        <dbReference type="SAM" id="SignalP"/>
    </source>
</evidence>
<dbReference type="Proteomes" id="UP000060630">
    <property type="component" value="Unassembled WGS sequence"/>
</dbReference>
<gene>
    <name evidence="2" type="ORF">WL29_01950</name>
</gene>
<evidence type="ECO:0000313" key="2">
    <source>
        <dbReference type="EMBL" id="KWA74643.1"/>
    </source>
</evidence>
<sequence>MAPFALVPVPRQRNGGCLPRAMVSILSLVTSVAFAQSTPDAAFQAGKDFAGGGKDVAAGAVNTTTGQQNLPYYNTNAPESSQFGNGRGAVGAAGSQKQISCQGYHAGSAFDQQDCDAVNFMTRNPTERTKFKIDKNKDPIMTGSRDLIKNPGAAAGSSAQQCHVEQTTIPGKTVTETCTDSMTLDNQSCSKVLSVDVQMSCQQNELMQALDLPRNAVDHVKIFAKCDMAAQSRSYIEMTADAFGIRGGQVRNALVKIPKDVASIPSDQWVTTAGGRIGYLLVMTHPDWEYAIRDVPVYILRDSAGCQPASTSCSYHIYWEWAERRYDCDPDGNCAFRNDVLSSNEGIATGVIGVTSVTDHWDDQCLYLESRAH</sequence>
<accession>A0A106PUL2</accession>
<evidence type="ECO:0008006" key="4">
    <source>
        <dbReference type="Google" id="ProtNLM"/>
    </source>
</evidence>
<dbReference type="EMBL" id="LPHD01000180">
    <property type="protein sequence ID" value="KWA74643.1"/>
    <property type="molecule type" value="Genomic_DNA"/>
</dbReference>
<comment type="caution">
    <text evidence="2">The sequence shown here is derived from an EMBL/GenBank/DDBJ whole genome shotgun (WGS) entry which is preliminary data.</text>
</comment>
<protein>
    <recommendedName>
        <fullName evidence="4">Conjugal transfer protein TraN</fullName>
    </recommendedName>
</protein>
<feature type="signal peptide" evidence="1">
    <location>
        <begin position="1"/>
        <end position="35"/>
    </location>
</feature>
<keyword evidence="1" id="KW-0732">Signal</keyword>
<proteinExistence type="predicted"/>